<evidence type="ECO:0000313" key="1">
    <source>
        <dbReference type="EMBL" id="XDU70886.1"/>
    </source>
</evidence>
<protein>
    <submittedName>
        <fullName evidence="1">Uncharacterized protein</fullName>
    </submittedName>
</protein>
<dbReference type="EMBL" id="CP165628">
    <property type="protein sequence ID" value="XDU70886.1"/>
    <property type="molecule type" value="Genomic_DNA"/>
</dbReference>
<accession>A0AB39VME7</accession>
<name>A0AB39VME7_9GAMM</name>
<dbReference type="RefSeq" id="WP_369788328.1">
    <property type="nucleotide sequence ID" value="NZ_CP165628.1"/>
</dbReference>
<dbReference type="AlphaFoldDB" id="A0AB39VME7"/>
<reference evidence="1" key="1">
    <citation type="submission" date="2024-07" db="EMBL/GenBank/DDBJ databases">
        <authorList>
            <person name="Biller S.J."/>
        </authorList>
    </citation>
    <scope>NUCLEOTIDE SEQUENCE</scope>
    <source>
        <strain evidence="1">WC2420</strain>
    </source>
</reference>
<sequence length="62" mass="5981">MTALIVSKITEAKTVGLADAVTASIAALFPDATVATADASASSTDVAVVGEDADDSSVAVVV</sequence>
<proteinExistence type="predicted"/>
<organism evidence="1">
    <name type="scientific">Rouxiella sp. WC2420</name>
    <dbReference type="NCBI Taxonomy" id="3234145"/>
    <lineage>
        <taxon>Bacteria</taxon>
        <taxon>Pseudomonadati</taxon>
        <taxon>Pseudomonadota</taxon>
        <taxon>Gammaproteobacteria</taxon>
        <taxon>Enterobacterales</taxon>
        <taxon>Yersiniaceae</taxon>
        <taxon>Rouxiella</taxon>
    </lineage>
</organism>
<gene>
    <name evidence="1" type="ORF">AB3G37_15055</name>
</gene>